<evidence type="ECO:0000259" key="1">
    <source>
        <dbReference type="PROSITE" id="PS50022"/>
    </source>
</evidence>
<proteinExistence type="predicted"/>
<dbReference type="Pfam" id="PF00754">
    <property type="entry name" value="F5_F8_type_C"/>
    <property type="match status" value="1"/>
</dbReference>
<protein>
    <recommendedName>
        <fullName evidence="1">F5/8 type C domain-containing protein</fullName>
    </recommendedName>
</protein>
<organism evidence="2 3">
    <name type="scientific">Actinoplanes octamycinicus</name>
    <dbReference type="NCBI Taxonomy" id="135948"/>
    <lineage>
        <taxon>Bacteria</taxon>
        <taxon>Bacillati</taxon>
        <taxon>Actinomycetota</taxon>
        <taxon>Actinomycetes</taxon>
        <taxon>Micromonosporales</taxon>
        <taxon>Micromonosporaceae</taxon>
        <taxon>Actinoplanes</taxon>
    </lineage>
</organism>
<gene>
    <name evidence="2" type="ORF">BJY16_004526</name>
</gene>
<dbReference type="SUPFAM" id="SSF49785">
    <property type="entry name" value="Galactose-binding domain-like"/>
    <property type="match status" value="1"/>
</dbReference>
<dbReference type="InterPro" id="IPR008979">
    <property type="entry name" value="Galactose-bd-like_sf"/>
</dbReference>
<dbReference type="Proteomes" id="UP000546162">
    <property type="component" value="Unassembled WGS sequence"/>
</dbReference>
<evidence type="ECO:0000313" key="3">
    <source>
        <dbReference type="Proteomes" id="UP000546162"/>
    </source>
</evidence>
<comment type="caution">
    <text evidence="2">The sequence shown here is derived from an EMBL/GenBank/DDBJ whole genome shotgun (WGS) entry which is preliminary data.</text>
</comment>
<sequence>MTGQCNGRDLLVHLTNTTTKPIYADAWLAADPALHLPRRLISSWLPPGYTRKVPVAVRAADRTKPGTYHLRISSAGTSVDVPVKVSAPPPDAGLMRLATRVTASSARATGPVCAAIDGDPGTIWNDATGKRWPDWWQLDWDRPRRISRVEVVTTAEWGLRDWDVQVAAPDGWVTVRSVRGNTAVRHITRFAPRRAAAVRIVTLAGNAVNDQSRLAEVVIR</sequence>
<dbReference type="Gene3D" id="2.60.120.260">
    <property type="entry name" value="Galactose-binding domain-like"/>
    <property type="match status" value="1"/>
</dbReference>
<dbReference type="RefSeq" id="WP_185041595.1">
    <property type="nucleotide sequence ID" value="NZ_BAABFG010000005.1"/>
</dbReference>
<accession>A0A7W7GZN3</accession>
<dbReference type="EMBL" id="JACHNB010000001">
    <property type="protein sequence ID" value="MBB4741067.1"/>
    <property type="molecule type" value="Genomic_DNA"/>
</dbReference>
<dbReference type="AlphaFoldDB" id="A0A7W7GZN3"/>
<dbReference type="InterPro" id="IPR000421">
    <property type="entry name" value="FA58C"/>
</dbReference>
<keyword evidence="3" id="KW-1185">Reference proteome</keyword>
<name>A0A7W7GZN3_9ACTN</name>
<feature type="domain" description="F5/8 type C" evidence="1">
    <location>
        <begin position="87"/>
        <end position="220"/>
    </location>
</feature>
<dbReference type="PROSITE" id="PS50022">
    <property type="entry name" value="FA58C_3"/>
    <property type="match status" value="1"/>
</dbReference>
<evidence type="ECO:0000313" key="2">
    <source>
        <dbReference type="EMBL" id="MBB4741067.1"/>
    </source>
</evidence>
<reference evidence="2 3" key="1">
    <citation type="submission" date="2020-08" db="EMBL/GenBank/DDBJ databases">
        <title>Sequencing the genomes of 1000 actinobacteria strains.</title>
        <authorList>
            <person name="Klenk H.-P."/>
        </authorList>
    </citation>
    <scope>NUCLEOTIDE SEQUENCE [LARGE SCALE GENOMIC DNA]</scope>
    <source>
        <strain evidence="2 3">DSM 45809</strain>
    </source>
</reference>